<dbReference type="AlphaFoldDB" id="A0A059DFX9"/>
<protein>
    <submittedName>
        <fullName evidence="1">Uncharacterized protein</fullName>
    </submittedName>
</protein>
<dbReference type="InParanoid" id="A0A059DFX9"/>
<gene>
    <name evidence="1" type="ORF">EUGRSUZ_A01660</name>
</gene>
<evidence type="ECO:0000313" key="1">
    <source>
        <dbReference type="EMBL" id="KCW89364.1"/>
    </source>
</evidence>
<reference evidence="1" key="1">
    <citation type="submission" date="2013-07" db="EMBL/GenBank/DDBJ databases">
        <title>The genome of Eucalyptus grandis.</title>
        <authorList>
            <person name="Schmutz J."/>
            <person name="Hayes R."/>
            <person name="Myburg A."/>
            <person name="Tuskan G."/>
            <person name="Grattapaglia D."/>
            <person name="Rokhsar D.S."/>
        </authorList>
    </citation>
    <scope>NUCLEOTIDE SEQUENCE</scope>
    <source>
        <tissue evidence="1">Leaf extractions</tissue>
    </source>
</reference>
<name>A0A059DFX9_EUCGR</name>
<organism evidence="1">
    <name type="scientific">Eucalyptus grandis</name>
    <name type="common">Flooded gum</name>
    <dbReference type="NCBI Taxonomy" id="71139"/>
    <lineage>
        <taxon>Eukaryota</taxon>
        <taxon>Viridiplantae</taxon>
        <taxon>Streptophyta</taxon>
        <taxon>Embryophyta</taxon>
        <taxon>Tracheophyta</taxon>
        <taxon>Spermatophyta</taxon>
        <taxon>Magnoliopsida</taxon>
        <taxon>eudicotyledons</taxon>
        <taxon>Gunneridae</taxon>
        <taxon>Pentapetalae</taxon>
        <taxon>rosids</taxon>
        <taxon>malvids</taxon>
        <taxon>Myrtales</taxon>
        <taxon>Myrtaceae</taxon>
        <taxon>Myrtoideae</taxon>
        <taxon>Eucalypteae</taxon>
        <taxon>Eucalyptus</taxon>
    </lineage>
</organism>
<accession>A0A059DFX9</accession>
<proteinExistence type="predicted"/>
<dbReference type="Gramene" id="KCW89364">
    <property type="protein sequence ID" value="KCW89364"/>
    <property type="gene ID" value="EUGRSUZ_A01660"/>
</dbReference>
<dbReference type="EMBL" id="KK198753">
    <property type="protein sequence ID" value="KCW89364.1"/>
    <property type="molecule type" value="Genomic_DNA"/>
</dbReference>
<sequence>MMMGQIKVVRSLGEVMSQSKHHIHHPLHRSGHLCRCVRLTKYGPVLQDVRIHWFLYEICHCPFKCLIPYMYM</sequence>